<dbReference type="InterPro" id="IPR041371">
    <property type="entry name" value="GH92_N"/>
</dbReference>
<evidence type="ECO:0000313" key="9">
    <source>
        <dbReference type="EMBL" id="AOM80284.1"/>
    </source>
</evidence>
<dbReference type="SUPFAM" id="SSF48208">
    <property type="entry name" value="Six-hairpin glycosidases"/>
    <property type="match status" value="1"/>
</dbReference>
<dbReference type="RefSeq" id="WP_069381946.1">
    <property type="nucleotide sequence ID" value="NZ_CP017141.1"/>
</dbReference>
<feature type="chain" id="PRO_5009098938" description="Alpha-1,2-mannosidase" evidence="4">
    <location>
        <begin position="22"/>
        <end position="977"/>
    </location>
</feature>
<evidence type="ECO:0000256" key="4">
    <source>
        <dbReference type="SAM" id="SignalP"/>
    </source>
</evidence>
<organism evidence="9 10">
    <name type="scientific">Pedobacter steynii</name>
    <dbReference type="NCBI Taxonomy" id="430522"/>
    <lineage>
        <taxon>Bacteria</taxon>
        <taxon>Pseudomonadati</taxon>
        <taxon>Bacteroidota</taxon>
        <taxon>Sphingobacteriia</taxon>
        <taxon>Sphingobacteriales</taxon>
        <taxon>Sphingobacteriaceae</taxon>
        <taxon>Pedobacter</taxon>
    </lineage>
</organism>
<dbReference type="GO" id="GO:0005975">
    <property type="term" value="P:carbohydrate metabolic process"/>
    <property type="evidence" value="ECO:0007669"/>
    <property type="project" value="InterPro"/>
</dbReference>
<dbReference type="AlphaFoldDB" id="A0A1D7QNQ2"/>
<dbReference type="FunFam" id="1.20.1050.60:FF:000001">
    <property type="entry name" value="Putative alpha-1,2-mannosidase"/>
    <property type="match status" value="1"/>
</dbReference>
<proteinExistence type="predicted"/>
<feature type="domain" description="F5/8 type C" evidence="5">
    <location>
        <begin position="832"/>
        <end position="953"/>
    </location>
</feature>
<keyword evidence="10" id="KW-1185">Reference proteome</keyword>
<dbReference type="EMBL" id="CP017141">
    <property type="protein sequence ID" value="AOM80284.1"/>
    <property type="molecule type" value="Genomic_DNA"/>
</dbReference>
<dbReference type="NCBIfam" id="TIGR01180">
    <property type="entry name" value="aman2_put"/>
    <property type="match status" value="1"/>
</dbReference>
<evidence type="ECO:0008006" key="11">
    <source>
        <dbReference type="Google" id="ProtNLM"/>
    </source>
</evidence>
<gene>
    <name evidence="9" type="ORF">BFS30_25850</name>
</gene>
<dbReference type="OrthoDB" id="9758101at2"/>
<dbReference type="Pfam" id="PF17678">
    <property type="entry name" value="Glyco_hydro_92N"/>
    <property type="match status" value="1"/>
</dbReference>
<dbReference type="InterPro" id="IPR000421">
    <property type="entry name" value="FA58C"/>
</dbReference>
<dbReference type="InterPro" id="IPR012939">
    <property type="entry name" value="Glyco_hydro_92"/>
</dbReference>
<feature type="domain" description="Glycosyl hydrolase family 92" evidence="6">
    <location>
        <begin position="262"/>
        <end position="718"/>
    </location>
</feature>
<dbReference type="Proteomes" id="UP000094313">
    <property type="component" value="Chromosome"/>
</dbReference>
<dbReference type="GO" id="GO:0000224">
    <property type="term" value="F:peptide-N4-(N-acetyl-beta-glucosaminyl)asparagine amidase activity"/>
    <property type="evidence" value="ECO:0007669"/>
    <property type="project" value="TreeGrafter"/>
</dbReference>
<evidence type="ECO:0000313" key="10">
    <source>
        <dbReference type="Proteomes" id="UP000094313"/>
    </source>
</evidence>
<dbReference type="Pfam" id="PF13290">
    <property type="entry name" value="CHB_HEX_C_1"/>
    <property type="match status" value="1"/>
</dbReference>
<dbReference type="GO" id="GO:0030246">
    <property type="term" value="F:carbohydrate binding"/>
    <property type="evidence" value="ECO:0007669"/>
    <property type="project" value="InterPro"/>
</dbReference>
<evidence type="ECO:0000256" key="2">
    <source>
        <dbReference type="ARBA" id="ARBA00011245"/>
    </source>
</evidence>
<dbReference type="FunFam" id="3.30.2080.10:FF:000001">
    <property type="entry name" value="Alpha-1,2-mannosidase subfamily"/>
    <property type="match status" value="1"/>
</dbReference>
<dbReference type="Pfam" id="PF00754">
    <property type="entry name" value="F5_F8_type_C"/>
    <property type="match status" value="1"/>
</dbReference>
<dbReference type="KEGG" id="psty:BFS30_25850"/>
<dbReference type="InterPro" id="IPR059177">
    <property type="entry name" value="GH29D-like_dom"/>
</dbReference>
<keyword evidence="4" id="KW-0732">Signal</keyword>
<dbReference type="PANTHER" id="PTHR12143:SF39">
    <property type="entry name" value="SECRETED PROTEIN"/>
    <property type="match status" value="1"/>
</dbReference>
<dbReference type="InterPro" id="IPR014718">
    <property type="entry name" value="GH-type_carb-bd"/>
</dbReference>
<dbReference type="Gene3D" id="1.20.1050.60">
    <property type="entry name" value="alpha-1,2-mannosidase"/>
    <property type="match status" value="1"/>
</dbReference>
<dbReference type="Pfam" id="PF07971">
    <property type="entry name" value="Glyco_hydro_92"/>
    <property type="match status" value="1"/>
</dbReference>
<evidence type="ECO:0000259" key="6">
    <source>
        <dbReference type="Pfam" id="PF07971"/>
    </source>
</evidence>
<dbReference type="GO" id="GO:0005829">
    <property type="term" value="C:cytosol"/>
    <property type="evidence" value="ECO:0007669"/>
    <property type="project" value="TreeGrafter"/>
</dbReference>
<comment type="subunit">
    <text evidence="2">Monomer.</text>
</comment>
<sequence>MIKKLISTALFSVFLISIGSAQTKRDYTQYVNPFIGTGGHGHTYPGPSMPFGMIQPGPDTRLTGWDGCSGYHDTDSVIYGFSHTHLSGVGIPDYGDVLFMPTTGQPEFSNTAYSSPFQKKNEKASVGYYATKLDKYGIDVALTTTRRVALHQYTFPASKQSNIIIDLKHRDRVLDSWIEVVSPTEIRGFRRSRAWAKDQPVYFYAKFSKPFKSYGIAVDDVLQKGLKKASGKNIKLYIQFETKAAENVLSKVAISAVSAEGALKNLDAEMKGYDFKGAVAKAKTIWNTELSKVEAESTDLKQLRTYYTALYHSFLNPNLFMDVDGQYLGLDKKTHRAAGFEYFTVFSLWDTHRTEHPLLALIDRKRTLDFIKTFLAMYDQGKLLPVWELASNETFCMIGNHAIPVIVDAYAKGIRDFDAQKALEAMKVSVNRKQFGLDLYATEGAVPSDKEEESASKTVEYAYDDWCISEFARMLGKKEDQEHYSRRAQYWKNLYDPETRFIRARQNGGFYKPFEPTEVNSNYTEGNSWHYSFSTQQDINTHMEFMGGEPVYQEKLNELFTTKKGLTGRAQDDITGLIGQYAHGNEPSHHMSYLFNYTRHPEKTAHYLQRIYREQYHDQPDGLSGNEDCGQMSAWLVTSAMGWYPVSPGNNIYNIGSPWFKKLTVHLENGKKIVVNAPTLSNKQYYTSGLKLNGKPYKKLFLNHSDLSNGGTLDFEFSEQPDMDYLNSLEKPVMKISQQLITPNPSINGPSAIFKGKQTISISNPLKDVQIYYTIDGSTPSKASLPYTGPFEINKDSHIKAIAYKDGYVNSFPVEASYQTAAQHYTIQVKTAINPTFTGGGNNALIDGIRGTANYKIGDIWQGFRSPEIEAVVDLGLKKKVNTVSIGALQDTNAWIIIPSEVSFYASSDNIHFTEIGKVKSTVDPKDERQQIQEFSAKAGIECRYIKVIVKAYGIFGDWHDGSGELAHSFFDEIAIN</sequence>
<dbReference type="PANTHER" id="PTHR12143">
    <property type="entry name" value="PEPTIDE N-GLYCANASE PNGASE -RELATED"/>
    <property type="match status" value="1"/>
</dbReference>
<feature type="signal peptide" evidence="4">
    <location>
        <begin position="1"/>
        <end position="21"/>
    </location>
</feature>
<dbReference type="InterPro" id="IPR050883">
    <property type="entry name" value="PNGase"/>
</dbReference>
<dbReference type="InterPro" id="IPR005887">
    <property type="entry name" value="GH92_a_mannosidase_put"/>
</dbReference>
<evidence type="ECO:0000256" key="1">
    <source>
        <dbReference type="ARBA" id="ARBA00001913"/>
    </source>
</evidence>
<evidence type="ECO:0000259" key="7">
    <source>
        <dbReference type="Pfam" id="PF13290"/>
    </source>
</evidence>
<evidence type="ECO:0000259" key="5">
    <source>
        <dbReference type="Pfam" id="PF00754"/>
    </source>
</evidence>
<protein>
    <recommendedName>
        <fullName evidence="11">Alpha-1,2-mannosidase</fullName>
    </recommendedName>
</protein>
<reference evidence="9 10" key="1">
    <citation type="submission" date="2016-08" db="EMBL/GenBank/DDBJ databases">
        <authorList>
            <person name="Seilhamer J.J."/>
        </authorList>
    </citation>
    <scope>NUCLEOTIDE SEQUENCE [LARGE SCALE GENOMIC DNA]</scope>
    <source>
        <strain evidence="9 10">DX4</strain>
    </source>
</reference>
<evidence type="ECO:0000259" key="8">
    <source>
        <dbReference type="Pfam" id="PF17678"/>
    </source>
</evidence>
<keyword evidence="3" id="KW-0106">Calcium</keyword>
<accession>A0A1D7QNQ2</accession>
<dbReference type="GO" id="GO:0006516">
    <property type="term" value="P:glycoprotein catabolic process"/>
    <property type="evidence" value="ECO:0007669"/>
    <property type="project" value="TreeGrafter"/>
</dbReference>
<dbReference type="Gene3D" id="2.70.98.10">
    <property type="match status" value="1"/>
</dbReference>
<dbReference type="Gene3D" id="2.60.120.260">
    <property type="entry name" value="Galactose-binding domain-like"/>
    <property type="match status" value="1"/>
</dbReference>
<evidence type="ECO:0000256" key="3">
    <source>
        <dbReference type="ARBA" id="ARBA00022837"/>
    </source>
</evidence>
<feature type="domain" description="GH29D-like beta-sandwich" evidence="7">
    <location>
        <begin position="753"/>
        <end position="811"/>
    </location>
</feature>
<feature type="domain" description="Glycosyl hydrolase family 92 N-terminal" evidence="8">
    <location>
        <begin position="30"/>
        <end position="255"/>
    </location>
</feature>
<comment type="cofactor">
    <cofactor evidence="1">
        <name>Ca(2+)</name>
        <dbReference type="ChEBI" id="CHEBI:29108"/>
    </cofactor>
</comment>
<dbReference type="Gene3D" id="3.30.2080.10">
    <property type="entry name" value="GH92 mannosidase domain"/>
    <property type="match status" value="1"/>
</dbReference>
<dbReference type="InterPro" id="IPR008928">
    <property type="entry name" value="6-hairpin_glycosidase_sf"/>
</dbReference>
<dbReference type="Gene3D" id="1.20.1610.10">
    <property type="entry name" value="alpha-1,2-mannosidases domains"/>
    <property type="match status" value="1"/>
</dbReference>
<name>A0A1D7QNQ2_9SPHI</name>